<keyword evidence="6" id="KW-0285">Flavoprotein</keyword>
<dbReference type="Gene3D" id="3.20.20.70">
    <property type="entry name" value="Aldolase class I"/>
    <property type="match status" value="2"/>
</dbReference>
<feature type="compositionally biased region" description="Polar residues" evidence="17">
    <location>
        <begin position="1565"/>
        <end position="1580"/>
    </location>
</feature>
<evidence type="ECO:0000256" key="4">
    <source>
        <dbReference type="ARBA" id="ARBA00009716"/>
    </source>
</evidence>
<dbReference type="InterPro" id="IPR050711">
    <property type="entry name" value="ET-N_metabolism_enzyme"/>
</dbReference>
<comment type="cofactor">
    <cofactor evidence="1">
        <name>FMN</name>
        <dbReference type="ChEBI" id="CHEBI:58210"/>
    </cofactor>
</comment>
<keyword evidence="10" id="KW-0315">Glutamine amidotransferase</keyword>
<keyword evidence="13" id="KW-0411">Iron-sulfur</keyword>
<keyword evidence="20" id="KW-1185">Reference proteome</keyword>
<dbReference type="Gene3D" id="3.60.20.10">
    <property type="entry name" value="Glutamine Phosphoribosylpyrophosphate, subunit 1, domain 1"/>
    <property type="match status" value="1"/>
</dbReference>
<dbReference type="CDD" id="cd02808">
    <property type="entry name" value="GltS_FMN"/>
    <property type="match status" value="1"/>
</dbReference>
<gene>
    <name evidence="19" type="primary">gltB</name>
    <name evidence="19" type="ORF">ACFQGB_02495</name>
</gene>
<dbReference type="PANTHER" id="PTHR11938">
    <property type="entry name" value="FAD NADPH DEHYDROGENASE/OXIDOREDUCTASE"/>
    <property type="match status" value="1"/>
</dbReference>
<dbReference type="InterPro" id="IPR029055">
    <property type="entry name" value="Ntn_hydrolases_N"/>
</dbReference>
<feature type="region of interest" description="Disordered" evidence="17">
    <location>
        <begin position="1"/>
        <end position="31"/>
    </location>
</feature>
<dbReference type="InterPro" id="IPR017932">
    <property type="entry name" value="GATase_2_dom"/>
</dbReference>
<dbReference type="CDD" id="cd00982">
    <property type="entry name" value="gltB_C"/>
    <property type="match status" value="1"/>
</dbReference>
<name>A0ABD5VDF5_9EURY</name>
<evidence type="ECO:0000256" key="3">
    <source>
        <dbReference type="ARBA" id="ARBA00001974"/>
    </source>
</evidence>
<dbReference type="Pfam" id="PF00310">
    <property type="entry name" value="GATase_2"/>
    <property type="match status" value="2"/>
</dbReference>
<comment type="cofactor">
    <cofactor evidence="3">
        <name>FAD</name>
        <dbReference type="ChEBI" id="CHEBI:57692"/>
    </cofactor>
</comment>
<evidence type="ECO:0000256" key="10">
    <source>
        <dbReference type="ARBA" id="ARBA00022962"/>
    </source>
</evidence>
<evidence type="ECO:0000256" key="7">
    <source>
        <dbReference type="ARBA" id="ARBA00022643"/>
    </source>
</evidence>
<dbReference type="EMBL" id="JBHSXN010000001">
    <property type="protein sequence ID" value="MFC6951723.1"/>
    <property type="molecule type" value="Genomic_DNA"/>
</dbReference>
<evidence type="ECO:0000256" key="12">
    <source>
        <dbReference type="ARBA" id="ARBA00023004"/>
    </source>
</evidence>
<dbReference type="GO" id="GO:0046872">
    <property type="term" value="F:metal ion binding"/>
    <property type="evidence" value="ECO:0007669"/>
    <property type="project" value="UniProtKB-KW"/>
</dbReference>
<dbReference type="InterPro" id="IPR002489">
    <property type="entry name" value="Glu_synth_asu_C"/>
</dbReference>
<dbReference type="FunFam" id="2.160.20.60:FF:000001">
    <property type="entry name" value="Glutamate synthase, large subunit"/>
    <property type="match status" value="1"/>
</dbReference>
<dbReference type="Pfam" id="PF01645">
    <property type="entry name" value="Glu_synthase"/>
    <property type="match status" value="1"/>
</dbReference>
<feature type="region of interest" description="Disordered" evidence="17">
    <location>
        <begin position="1551"/>
        <end position="1580"/>
    </location>
</feature>
<dbReference type="InterPro" id="IPR013785">
    <property type="entry name" value="Aldolase_TIM"/>
</dbReference>
<evidence type="ECO:0000256" key="14">
    <source>
        <dbReference type="ARBA" id="ARBA00023164"/>
    </source>
</evidence>
<comment type="pathway">
    <text evidence="16">Amino-acid biosynthesis.</text>
</comment>
<feature type="region of interest" description="Disordered" evidence="17">
    <location>
        <begin position="189"/>
        <end position="215"/>
    </location>
</feature>
<keyword evidence="11 19" id="KW-0560">Oxidoreductase</keyword>
<evidence type="ECO:0000256" key="9">
    <source>
        <dbReference type="ARBA" id="ARBA00022827"/>
    </source>
</evidence>
<dbReference type="PANTHER" id="PTHR11938:SF133">
    <property type="entry name" value="GLUTAMATE SYNTHASE (NADH)"/>
    <property type="match status" value="1"/>
</dbReference>
<organism evidence="19 20">
    <name type="scientific">Halorubellus litoreus</name>
    <dbReference type="NCBI Taxonomy" id="755308"/>
    <lineage>
        <taxon>Archaea</taxon>
        <taxon>Methanobacteriati</taxon>
        <taxon>Methanobacteriota</taxon>
        <taxon>Stenosarchaea group</taxon>
        <taxon>Halobacteria</taxon>
        <taxon>Halobacteriales</taxon>
        <taxon>Halorubellaceae</taxon>
        <taxon>Halorubellus</taxon>
    </lineage>
</organism>
<dbReference type="CDD" id="cd00713">
    <property type="entry name" value="GltS"/>
    <property type="match status" value="1"/>
</dbReference>
<dbReference type="Pfam" id="PF04898">
    <property type="entry name" value="Glu_syn_central"/>
    <property type="match status" value="1"/>
</dbReference>
<keyword evidence="12" id="KW-0408">Iron</keyword>
<dbReference type="InterPro" id="IPR036485">
    <property type="entry name" value="Glu_synth_asu_C_sf"/>
</dbReference>
<evidence type="ECO:0000256" key="2">
    <source>
        <dbReference type="ARBA" id="ARBA00001927"/>
    </source>
</evidence>
<proteinExistence type="inferred from homology"/>
<dbReference type="InterPro" id="IPR002932">
    <property type="entry name" value="Glu_synthdom"/>
</dbReference>
<evidence type="ECO:0000256" key="15">
    <source>
        <dbReference type="ARBA" id="ARBA00023291"/>
    </source>
</evidence>
<dbReference type="SUPFAM" id="SSF56235">
    <property type="entry name" value="N-terminal nucleophile aminohydrolases (Ntn hydrolases)"/>
    <property type="match status" value="1"/>
</dbReference>
<keyword evidence="8" id="KW-0479">Metal-binding</keyword>
<dbReference type="PROSITE" id="PS51278">
    <property type="entry name" value="GATASE_TYPE_2"/>
    <property type="match status" value="1"/>
</dbReference>
<dbReference type="Proteomes" id="UP001596395">
    <property type="component" value="Unassembled WGS sequence"/>
</dbReference>
<evidence type="ECO:0000259" key="18">
    <source>
        <dbReference type="PROSITE" id="PS51278"/>
    </source>
</evidence>
<dbReference type="NCBIfam" id="NF008730">
    <property type="entry name" value="PRK11750.1"/>
    <property type="match status" value="1"/>
</dbReference>
<evidence type="ECO:0000256" key="5">
    <source>
        <dbReference type="ARBA" id="ARBA00022605"/>
    </source>
</evidence>
<evidence type="ECO:0000256" key="17">
    <source>
        <dbReference type="SAM" id="MobiDB-lite"/>
    </source>
</evidence>
<dbReference type="EC" id="1.4.1.13" evidence="19"/>
<dbReference type="SUPFAM" id="SSF51395">
    <property type="entry name" value="FMN-linked oxidoreductases"/>
    <property type="match status" value="1"/>
</dbReference>
<dbReference type="SUPFAM" id="SSF69336">
    <property type="entry name" value="Alpha subunit of glutamate synthase, C-terminal domain"/>
    <property type="match status" value="1"/>
</dbReference>
<comment type="cofactor">
    <cofactor evidence="2">
        <name>[3Fe-4S] cluster</name>
        <dbReference type="ChEBI" id="CHEBI:21137"/>
    </cofactor>
</comment>
<comment type="caution">
    <text evidence="19">The sequence shown here is derived from an EMBL/GenBank/DDBJ whole genome shotgun (WGS) entry which is preliminary data.</text>
</comment>
<dbReference type="InterPro" id="IPR006982">
    <property type="entry name" value="Glu_synth_centr_N"/>
</dbReference>
<dbReference type="Pfam" id="PF01493">
    <property type="entry name" value="GXGXG"/>
    <property type="match status" value="1"/>
</dbReference>
<protein>
    <submittedName>
        <fullName evidence="19">Glutamate synthase large subunit</fullName>
        <ecNumber evidence="19">1.4.1.13</ecNumber>
    </submittedName>
</protein>
<reference evidence="19 20" key="1">
    <citation type="journal article" date="2019" name="Int. J. Syst. Evol. Microbiol.">
        <title>The Global Catalogue of Microorganisms (GCM) 10K type strain sequencing project: providing services to taxonomists for standard genome sequencing and annotation.</title>
        <authorList>
            <consortium name="The Broad Institute Genomics Platform"/>
            <consortium name="The Broad Institute Genome Sequencing Center for Infectious Disease"/>
            <person name="Wu L."/>
            <person name="Ma J."/>
        </authorList>
    </citation>
    <scope>NUCLEOTIDE SEQUENCE [LARGE SCALE GENOMIC DNA]</scope>
    <source>
        <strain evidence="19 20">GX26</strain>
    </source>
</reference>
<evidence type="ECO:0000256" key="13">
    <source>
        <dbReference type="ARBA" id="ARBA00023014"/>
    </source>
</evidence>
<evidence type="ECO:0000313" key="20">
    <source>
        <dbReference type="Proteomes" id="UP001596395"/>
    </source>
</evidence>
<dbReference type="GO" id="GO:0051538">
    <property type="term" value="F:3 iron, 4 sulfur cluster binding"/>
    <property type="evidence" value="ECO:0007669"/>
    <property type="project" value="UniProtKB-KW"/>
</dbReference>
<feature type="domain" description="Glutamine amidotransferase type-2" evidence="18">
    <location>
        <begin position="35"/>
        <end position="453"/>
    </location>
</feature>
<dbReference type="RefSeq" id="WP_379761782.1">
    <property type="nucleotide sequence ID" value="NZ_JAZAQL010000001.1"/>
</dbReference>
<evidence type="ECO:0000256" key="11">
    <source>
        <dbReference type="ARBA" id="ARBA00023002"/>
    </source>
</evidence>
<evidence type="ECO:0000256" key="8">
    <source>
        <dbReference type="ARBA" id="ARBA00022723"/>
    </source>
</evidence>
<evidence type="ECO:0000256" key="6">
    <source>
        <dbReference type="ARBA" id="ARBA00022630"/>
    </source>
</evidence>
<evidence type="ECO:0000256" key="16">
    <source>
        <dbReference type="ARBA" id="ARBA00029440"/>
    </source>
</evidence>
<evidence type="ECO:0000256" key="1">
    <source>
        <dbReference type="ARBA" id="ARBA00001917"/>
    </source>
</evidence>
<keyword evidence="9" id="KW-0274">FAD</keyword>
<evidence type="ECO:0000313" key="19">
    <source>
        <dbReference type="EMBL" id="MFC6951723.1"/>
    </source>
</evidence>
<keyword evidence="14" id="KW-0314">Glutamate biosynthesis</keyword>
<keyword evidence="5" id="KW-0028">Amino-acid biosynthesis</keyword>
<sequence length="1580" mass="169560">MTQPHDQSGDPGLGDTMDSQRTSGLADPTDARANCGVGVVMDFDAEPSHDVVSDGLDLLVNLEHRGTTGAEPDTGDGAGILLRRPDAFFDGVLDTDLPDVYAVGSLYFPQDAAAREALQDLVTAELDARGVDVLEWRDVPTDASDLGATARDAEPDVWQVAVAPADGQDRDAFDTDLFVARKRIEHRVDGVAHPTADDADTSGQSAEDAPDFSHPDVDDADAERFYVCSLDRQTLVYKGLLKGEQVRSYYQDLTDERIRSTFVMVHERFSTNTLGAWHLAHPYRNIIHNGEFNTLRGNVNWMRARETEMEADAFDVADVRPVIDDPEQSDTASIDNTLELLLESGRDLPHALRTLVPEAWRGDDAMSAERREFYDYHASLVEPWDGPALVAATDGERVGAVLDRNGLRPCRYDVTTDGRLVMASEAGALDVDESEVEERGRLEPGQCFVADPEQGVLTDDEVFDDLTDSKYGEWVADEQVALDDVTDEGDELDAERDVDVEDEREVDADGGGIVDAVDDLRAQQAAFGYTHDEIDNLVEPMSQKGKDPVGSMGDDTPLSVLSDHDRPLASYFKQLFAQVTNPPLDYIREERVTSLETRMGFQRNLLDETPAHARQLVADSPVLSLSEVDAIRALDGSADANGLESAVVDTTYDPDDATLEEAVEAVREDAFAVIEDGADVVVLSDRASGPERAAVPSLLATGGVHHHLVRTGARNRAGLVVDSADPRTVHQHATLVGYGADAVCPYLAYETLADLTAGSDGANTARACAAYREALEGGLLKIMAKMGISTVESYQGAQVFEAVGLAPEFVDEYFEGTENRTGGIGVDDVGADVAKRHAFAFGDDVELERQGEFEHRNGGRRHSWNPETVGALQRSVRTGDYEEYQNFASATNDTPDEEAPETLRGLLDFDTDSRESIPVEDVQPVHEIVERFSTAAMSLGSLSPEAHENNAVAMNRIGGKANTGEGGEPPERFDTEKECNVKQVASGRFGVTSTYLSNADEIQIKMAQGSKPGEGGHLPGEKVNEMIAHVRKSTPGVGLISPPPLHDIYSIEDLKQLIHDLKAASPDADINVKLVSEAGIGTVAAGVAKANADVVHISGHSGGTGASPKTSIKHAGLPWELGLAEAVQTLRRTGLRDRIRVTVDGGMKTGRDVAVAALLGGEEYVFGTASLVSSGCVMARQCHKNTCPVGVATQREDLRKRFPGEPEHVINYMTFLAQDLREYMAELGFSTVEDMIGRVDCLEQRDVAHERASKLDLSGVLAEVGDGPHTKVREQTHEVDAQLDWDVLDEAREAVEDRQPVGVSADISNTDRAVGATLSHEVTSRYGEAGLPAGTLTVDLEGTAGQSFGAFLASGVALHLRGGANDYVGKGLSGGRVVVDTPDRAGFEPTENVVAGNVALYGATDGEAYVNGRAGERFAVRNSGAHAVVEGVGDHGCEYMTGGVVAVLGDTGANFAAGMSGGLAYVLDESAFFDDVDAPAVAFEDRVNEGMVHVEHDLDERDATVLRRLVENHHAYTGSERAAALLENWEAALAAFAKVLPDAYEKVLSEREGFDVRDSPPASATADNAGSAQGYASSDD</sequence>
<comment type="similarity">
    <text evidence="4">Belongs to the glutamate synthase family.</text>
</comment>
<dbReference type="Gene3D" id="2.160.20.60">
    <property type="entry name" value="Glutamate synthase, alpha subunit, C-terminal domain"/>
    <property type="match status" value="1"/>
</dbReference>
<accession>A0ABD5VDF5</accession>
<dbReference type="GO" id="GO:0006537">
    <property type="term" value="P:glutamate biosynthetic process"/>
    <property type="evidence" value="ECO:0007669"/>
    <property type="project" value="UniProtKB-KW"/>
</dbReference>
<keyword evidence="7" id="KW-0288">FMN</keyword>
<keyword evidence="15" id="KW-0003">3Fe-4S</keyword>
<dbReference type="GO" id="GO:0004355">
    <property type="term" value="F:glutamate synthase (NADPH) activity"/>
    <property type="evidence" value="ECO:0007669"/>
    <property type="project" value="UniProtKB-EC"/>
</dbReference>